<dbReference type="GO" id="GO:0033499">
    <property type="term" value="P:galactose catabolic process via UDP-galactose, Leloir pathway"/>
    <property type="evidence" value="ECO:0007669"/>
    <property type="project" value="TreeGrafter"/>
</dbReference>
<feature type="binding site" evidence="15">
    <location>
        <begin position="136"/>
        <end position="137"/>
    </location>
    <ligand>
        <name>beta-D-galactose</name>
        <dbReference type="ChEBI" id="CHEBI:27667"/>
    </ligand>
</feature>
<keyword evidence="10 12" id="KW-0413">Isomerase</keyword>
<dbReference type="PANTHER" id="PTHR10091">
    <property type="entry name" value="ALDOSE-1-EPIMERASE"/>
    <property type="match status" value="1"/>
</dbReference>
<evidence type="ECO:0000256" key="11">
    <source>
        <dbReference type="ARBA" id="ARBA00023277"/>
    </source>
</evidence>
<evidence type="ECO:0000313" key="17">
    <source>
        <dbReference type="Proteomes" id="UP000071065"/>
    </source>
</evidence>
<feature type="active site" description="Proton donor" evidence="13">
    <location>
        <position position="236"/>
    </location>
</feature>
<name>A0A142BIH9_9GAMM</name>
<dbReference type="InterPro" id="IPR047215">
    <property type="entry name" value="Galactose_mutarotase-like"/>
</dbReference>
<dbReference type="Pfam" id="PF01263">
    <property type="entry name" value="Aldose_epim"/>
    <property type="match status" value="1"/>
</dbReference>
<gene>
    <name evidence="16" type="primary">galM</name>
    <name evidence="16" type="ORF">EZMO1_4650</name>
</gene>
<dbReference type="KEGG" id="emp:EZMO1_4650"/>
<dbReference type="UniPathway" id="UPA00242"/>
<dbReference type="PANTHER" id="PTHR10091:SF0">
    <property type="entry name" value="GALACTOSE MUTAROTASE"/>
    <property type="match status" value="1"/>
</dbReference>
<dbReference type="EMBL" id="CP013251">
    <property type="protein sequence ID" value="AMO58555.1"/>
    <property type="molecule type" value="Genomic_DNA"/>
</dbReference>
<sequence>MLYGETGNRNPTIKRYLQPFLLSYTNSCLEDGIGINSFPRLTPVLTGVFFLLFVLTMTIKQAYFGQTSRGETVTRYTMTNAQGTEVSILNLGGIIQSLKTADKNGHFADIVLGCDSVADYEHQSAYLGALCGRHANRIREGQLVIDSRRYQLACNNGPNHLHGGSRGFNERIWSVSAEHNDSESRLILRYQSPDGEEGYPGNLDCEVTYCLNNRDELTINYRAVTDKTTVVNLTNHSYFNLKGSGNCLEHEVQLFADCFVPANASSIPLGEIRPVAGTPFDFTEPKMIGQDITADDLQLLQARGYDHTWVLNQDNSPIKQCAIVKDPGNGRRLTVKTTQPGVQFYTGNFLEDIPGKAGRRYNQQDGFCLETQHFPDAPNQPDFPSTELKPDETYHHTTVFAFDLWTD</sequence>
<dbReference type="InterPro" id="IPR018052">
    <property type="entry name" value="Ald1_epimerase_CS"/>
</dbReference>
<dbReference type="PATRIC" id="fig|570277.3.peg.4976"/>
<evidence type="ECO:0000256" key="2">
    <source>
        <dbReference type="ARBA" id="ARBA00004496"/>
    </source>
</evidence>
<evidence type="ECO:0000256" key="3">
    <source>
        <dbReference type="ARBA" id="ARBA00005028"/>
    </source>
</evidence>
<organism evidence="16 17">
    <name type="scientific">Endozoicomonas montiporae CL-33</name>
    <dbReference type="NCBI Taxonomy" id="570277"/>
    <lineage>
        <taxon>Bacteria</taxon>
        <taxon>Pseudomonadati</taxon>
        <taxon>Pseudomonadota</taxon>
        <taxon>Gammaproteobacteria</taxon>
        <taxon>Oceanospirillales</taxon>
        <taxon>Endozoicomonadaceae</taxon>
        <taxon>Endozoicomonas</taxon>
    </lineage>
</organism>
<dbReference type="CDD" id="cd09019">
    <property type="entry name" value="galactose_mutarotase_like"/>
    <property type="match status" value="1"/>
</dbReference>
<dbReference type="SUPFAM" id="SSF74650">
    <property type="entry name" value="Galactose mutarotase-like"/>
    <property type="match status" value="1"/>
</dbReference>
<dbReference type="Proteomes" id="UP000071065">
    <property type="component" value="Chromosome"/>
</dbReference>
<reference evidence="16 17" key="1">
    <citation type="journal article" date="2016" name="Front. Microbiol.">
        <title>Genomic Insight into the Host-Endosymbiont Relationship of Endozoicomonas montiporae CL-33(T) with its Coral Host.</title>
        <authorList>
            <person name="Ding J.-Y."/>
            <person name="Shiu J.-H."/>
            <person name="Chen W.-M."/>
            <person name="Chiang Y.-R."/>
            <person name="Tang S.-L."/>
        </authorList>
    </citation>
    <scope>NUCLEOTIDE SEQUENCE [LARGE SCALE GENOMIC DNA]</scope>
    <source>
        <strain evidence="16 17">CL-33</strain>
    </source>
</reference>
<evidence type="ECO:0000256" key="4">
    <source>
        <dbReference type="ARBA" id="ARBA00006206"/>
    </source>
</evidence>
<accession>A0A142BIH9</accession>
<dbReference type="FunFam" id="2.70.98.10:FF:000003">
    <property type="entry name" value="Aldose 1-epimerase"/>
    <property type="match status" value="1"/>
</dbReference>
<evidence type="ECO:0000256" key="6">
    <source>
        <dbReference type="ARBA" id="ARBA00013185"/>
    </source>
</evidence>
<keyword evidence="8" id="KW-0963">Cytoplasm</keyword>
<dbReference type="NCBIfam" id="NF008277">
    <property type="entry name" value="PRK11055.1"/>
    <property type="match status" value="1"/>
</dbReference>
<comment type="subcellular location">
    <subcellularLocation>
        <location evidence="2">Cytoplasm</location>
    </subcellularLocation>
</comment>
<keyword evidence="9" id="KW-0597">Phosphoprotein</keyword>
<evidence type="ECO:0000256" key="1">
    <source>
        <dbReference type="ARBA" id="ARBA00001614"/>
    </source>
</evidence>
<evidence type="ECO:0000256" key="9">
    <source>
        <dbReference type="ARBA" id="ARBA00022553"/>
    </source>
</evidence>
<protein>
    <recommendedName>
        <fullName evidence="7 12">Aldose 1-epimerase</fullName>
        <ecNumber evidence="6 12">5.1.3.3</ecNumber>
    </recommendedName>
</protein>
<dbReference type="InterPro" id="IPR011013">
    <property type="entry name" value="Gal_mutarotase_sf_dom"/>
</dbReference>
<dbReference type="InterPro" id="IPR008183">
    <property type="entry name" value="Aldose_1/G6P_1-epimerase"/>
</dbReference>
<comment type="similarity">
    <text evidence="4 12">Belongs to the aldose epimerase family.</text>
</comment>
<dbReference type="GO" id="GO:0006006">
    <property type="term" value="P:glucose metabolic process"/>
    <property type="evidence" value="ECO:0007669"/>
    <property type="project" value="TreeGrafter"/>
</dbReference>
<evidence type="ECO:0000256" key="7">
    <source>
        <dbReference type="ARBA" id="ARBA00014165"/>
    </source>
</evidence>
<feature type="active site" description="Proton acceptor" evidence="13">
    <location>
        <position position="370"/>
    </location>
</feature>
<dbReference type="EC" id="5.1.3.3" evidence="6 12"/>
<evidence type="ECO:0000256" key="5">
    <source>
        <dbReference type="ARBA" id="ARBA00011245"/>
    </source>
</evidence>
<dbReference type="InterPro" id="IPR014718">
    <property type="entry name" value="GH-type_carb-bd"/>
</dbReference>
<evidence type="ECO:0000256" key="14">
    <source>
        <dbReference type="PIRSR" id="PIRSR005096-2"/>
    </source>
</evidence>
<evidence type="ECO:0000256" key="15">
    <source>
        <dbReference type="PIRSR" id="PIRSR005096-3"/>
    </source>
</evidence>
<proteinExistence type="inferred from homology"/>
<dbReference type="PROSITE" id="PS00545">
    <property type="entry name" value="ALDOSE_1_EPIMERASE"/>
    <property type="match status" value="1"/>
</dbReference>
<evidence type="ECO:0000256" key="12">
    <source>
        <dbReference type="PIRNR" id="PIRNR005096"/>
    </source>
</evidence>
<dbReference type="GO" id="GO:0005737">
    <property type="term" value="C:cytoplasm"/>
    <property type="evidence" value="ECO:0007669"/>
    <property type="project" value="UniProtKB-SubCell"/>
</dbReference>
<evidence type="ECO:0000256" key="8">
    <source>
        <dbReference type="ARBA" id="ARBA00022490"/>
    </source>
</evidence>
<keyword evidence="11 12" id="KW-0119">Carbohydrate metabolism</keyword>
<dbReference type="InterPro" id="IPR015443">
    <property type="entry name" value="Aldose_1-epimerase"/>
</dbReference>
<dbReference type="GO" id="GO:0030246">
    <property type="term" value="F:carbohydrate binding"/>
    <property type="evidence" value="ECO:0007669"/>
    <property type="project" value="InterPro"/>
</dbReference>
<evidence type="ECO:0000313" key="16">
    <source>
        <dbReference type="EMBL" id="AMO58555.1"/>
    </source>
</evidence>
<dbReference type="STRING" id="570277.EZMO1_4650"/>
<dbReference type="PIRSF" id="PIRSF005096">
    <property type="entry name" value="GALM"/>
    <property type="match status" value="1"/>
</dbReference>
<evidence type="ECO:0000256" key="10">
    <source>
        <dbReference type="ARBA" id="ARBA00023235"/>
    </source>
</evidence>
<dbReference type="AlphaFoldDB" id="A0A142BIH9"/>
<comment type="pathway">
    <text evidence="3 12">Carbohydrate metabolism; hexose metabolism.</text>
</comment>
<dbReference type="Gene3D" id="2.70.98.10">
    <property type="match status" value="1"/>
</dbReference>
<comment type="subunit">
    <text evidence="5">Monomer.</text>
</comment>
<feature type="binding site" evidence="14">
    <location>
        <position position="306"/>
    </location>
    <ligand>
        <name>beta-D-galactose</name>
        <dbReference type="ChEBI" id="CHEBI:27667"/>
    </ligand>
</feature>
<comment type="catalytic activity">
    <reaction evidence="1 12">
        <text>alpha-D-glucose = beta-D-glucose</text>
        <dbReference type="Rhea" id="RHEA:10264"/>
        <dbReference type="ChEBI" id="CHEBI:15903"/>
        <dbReference type="ChEBI" id="CHEBI:17925"/>
        <dbReference type="EC" id="5.1.3.3"/>
    </reaction>
</comment>
<dbReference type="GO" id="GO:0004034">
    <property type="term" value="F:aldose 1-epimerase activity"/>
    <property type="evidence" value="ECO:0007669"/>
    <property type="project" value="UniProtKB-EC"/>
</dbReference>
<feature type="binding site" evidence="15">
    <location>
        <begin position="236"/>
        <end position="238"/>
    </location>
    <ligand>
        <name>beta-D-galactose</name>
        <dbReference type="ChEBI" id="CHEBI:27667"/>
    </ligand>
</feature>
<evidence type="ECO:0000256" key="13">
    <source>
        <dbReference type="PIRSR" id="PIRSR005096-1"/>
    </source>
</evidence>